<proteinExistence type="predicted"/>
<keyword evidence="3" id="KW-1185">Reference proteome</keyword>
<dbReference type="Proteomes" id="UP001202243">
    <property type="component" value="Unassembled WGS sequence"/>
</dbReference>
<organism evidence="2 3">
    <name type="scientific">Janthinobacterium kumbetense</name>
    <dbReference type="NCBI Taxonomy" id="2950280"/>
    <lineage>
        <taxon>Bacteria</taxon>
        <taxon>Pseudomonadati</taxon>
        <taxon>Pseudomonadota</taxon>
        <taxon>Betaproteobacteria</taxon>
        <taxon>Burkholderiales</taxon>
        <taxon>Oxalobacteraceae</taxon>
        <taxon>Janthinobacterium</taxon>
    </lineage>
</organism>
<protein>
    <recommendedName>
        <fullName evidence="4">Lipoprotein</fullName>
    </recommendedName>
</protein>
<comment type="caution">
    <text evidence="2">The sequence shown here is derived from an EMBL/GenBank/DDBJ whole genome shotgun (WGS) entry which is preliminary data.</text>
</comment>
<dbReference type="RefSeq" id="WP_251348834.1">
    <property type="nucleotide sequence ID" value="NZ_JAMQGR010000001.1"/>
</dbReference>
<evidence type="ECO:0000313" key="2">
    <source>
        <dbReference type="EMBL" id="MCM2564948.1"/>
    </source>
</evidence>
<gene>
    <name evidence="2" type="ORF">NCG91_04995</name>
</gene>
<evidence type="ECO:0000256" key="1">
    <source>
        <dbReference type="SAM" id="SignalP"/>
    </source>
</evidence>
<keyword evidence="1" id="KW-0732">Signal</keyword>
<sequence length="114" mass="12944">MPIKISPKKFLLCLLILSPAWYVAACCVFSNSRKAAFYQIQTGDTRQAVLDRFGAPTHVERAGVSFKQYSTTPCAAPCVERLWFENRLNTELEVWSLELDRHGRVVGKNYLMSS</sequence>
<feature type="signal peptide" evidence="1">
    <location>
        <begin position="1"/>
        <end position="24"/>
    </location>
</feature>
<evidence type="ECO:0000313" key="3">
    <source>
        <dbReference type="Proteomes" id="UP001202243"/>
    </source>
</evidence>
<reference evidence="2 3" key="1">
    <citation type="submission" date="2022-06" db="EMBL/GenBank/DDBJ databases">
        <title>Janthinobacterium kumbetensis sp. nov., isolated from spring water in Turkey.</title>
        <authorList>
            <person name="Inan Bektas K."/>
            <person name="Belduz A.A."/>
            <person name="Canakci S."/>
            <person name="Nalcaoglu A."/>
            <person name="Ceylan E."/>
            <person name="Kati H."/>
        </authorList>
    </citation>
    <scope>NUCLEOTIDE SEQUENCE [LARGE SCALE GENOMIC DNA]</scope>
    <source>
        <strain evidence="2 3">GK</strain>
    </source>
</reference>
<dbReference type="EMBL" id="JAMQGR010000001">
    <property type="protein sequence ID" value="MCM2564948.1"/>
    <property type="molecule type" value="Genomic_DNA"/>
</dbReference>
<evidence type="ECO:0008006" key="4">
    <source>
        <dbReference type="Google" id="ProtNLM"/>
    </source>
</evidence>
<accession>A0ABT0WNT2</accession>
<feature type="chain" id="PRO_5045484194" description="Lipoprotein" evidence="1">
    <location>
        <begin position="25"/>
        <end position="114"/>
    </location>
</feature>
<name>A0ABT0WNT2_9BURK</name>